<dbReference type="OrthoDB" id="5792673at2759"/>
<keyword evidence="2 3" id="KW-0539">Nucleus</keyword>
<dbReference type="GO" id="GO:0003690">
    <property type="term" value="F:double-stranded DNA binding"/>
    <property type="evidence" value="ECO:0007669"/>
    <property type="project" value="TreeGrafter"/>
</dbReference>
<dbReference type="GO" id="GO:0042054">
    <property type="term" value="F:histone methyltransferase activity"/>
    <property type="evidence" value="ECO:0007669"/>
    <property type="project" value="TreeGrafter"/>
</dbReference>
<keyword evidence="6" id="KW-0489">Methyltransferase</keyword>
<dbReference type="InterPro" id="IPR003105">
    <property type="entry name" value="SRA_YDG"/>
</dbReference>
<organism evidence="6 7">
    <name type="scientific">Thalictrum thalictroides</name>
    <name type="common">Rue-anemone</name>
    <name type="synonym">Anemone thalictroides</name>
    <dbReference type="NCBI Taxonomy" id="46969"/>
    <lineage>
        <taxon>Eukaryota</taxon>
        <taxon>Viridiplantae</taxon>
        <taxon>Streptophyta</taxon>
        <taxon>Embryophyta</taxon>
        <taxon>Tracheophyta</taxon>
        <taxon>Spermatophyta</taxon>
        <taxon>Magnoliopsida</taxon>
        <taxon>Ranunculales</taxon>
        <taxon>Ranunculaceae</taxon>
        <taxon>Thalictroideae</taxon>
        <taxon>Thalictrum</taxon>
    </lineage>
</organism>
<dbReference type="GO" id="GO:0005634">
    <property type="term" value="C:nucleus"/>
    <property type="evidence" value="ECO:0007669"/>
    <property type="project" value="UniProtKB-SubCell"/>
</dbReference>
<feature type="compositionally biased region" description="Low complexity" evidence="4">
    <location>
        <begin position="218"/>
        <end position="228"/>
    </location>
</feature>
<evidence type="ECO:0000256" key="2">
    <source>
        <dbReference type="ARBA" id="ARBA00023242"/>
    </source>
</evidence>
<dbReference type="PANTHER" id="PTHR45660:SF46">
    <property type="entry name" value="HISTONE-LYSINE N-METHYLTRANSFERASE, H3 LYSINE-9 SPECIFIC SUVH6"/>
    <property type="match status" value="1"/>
</dbReference>
<feature type="domain" description="YDG" evidence="5">
    <location>
        <begin position="346"/>
        <end position="491"/>
    </location>
</feature>
<dbReference type="InterPro" id="IPR036987">
    <property type="entry name" value="SRA-YDG_sf"/>
</dbReference>
<name>A0A7J6VZ76_THATH</name>
<dbReference type="PANTHER" id="PTHR45660">
    <property type="entry name" value="HISTONE-LYSINE N-METHYLTRANSFERASE SETMAR"/>
    <property type="match status" value="1"/>
</dbReference>
<reference evidence="6 7" key="1">
    <citation type="submission" date="2020-06" db="EMBL/GenBank/DDBJ databases">
        <title>Transcriptomic and genomic resources for Thalictrum thalictroides and T. hernandezii: Facilitating candidate gene discovery in an emerging model plant lineage.</title>
        <authorList>
            <person name="Arias T."/>
            <person name="Riano-Pachon D.M."/>
            <person name="Di Stilio V.S."/>
        </authorList>
    </citation>
    <scope>NUCLEOTIDE SEQUENCE [LARGE SCALE GENOMIC DNA]</scope>
    <source>
        <strain evidence="7">cv. WT478/WT964</strain>
        <tissue evidence="6">Leaves</tissue>
    </source>
</reference>
<dbReference type="SUPFAM" id="SSF88697">
    <property type="entry name" value="PUA domain-like"/>
    <property type="match status" value="1"/>
</dbReference>
<keyword evidence="7" id="KW-1185">Reference proteome</keyword>
<dbReference type="InterPro" id="IPR015947">
    <property type="entry name" value="PUA-like_sf"/>
</dbReference>
<dbReference type="Pfam" id="PF02182">
    <property type="entry name" value="SAD_SRA"/>
    <property type="match status" value="1"/>
</dbReference>
<protein>
    <submittedName>
        <fullName evidence="6">Histone-lysine N-methyltransferase, H3 lysine-9 specific SUVH6</fullName>
    </submittedName>
</protein>
<dbReference type="EMBL" id="JABWDY010024879">
    <property type="protein sequence ID" value="KAF5189898.1"/>
    <property type="molecule type" value="Genomic_DNA"/>
</dbReference>
<evidence type="ECO:0000259" key="5">
    <source>
        <dbReference type="PROSITE" id="PS51015"/>
    </source>
</evidence>
<comment type="subcellular location">
    <subcellularLocation>
        <location evidence="1">Chromosome</location>
    </subcellularLocation>
    <subcellularLocation>
        <location evidence="3">Nucleus</location>
    </subcellularLocation>
</comment>
<dbReference type="Proteomes" id="UP000554482">
    <property type="component" value="Unassembled WGS sequence"/>
</dbReference>
<feature type="region of interest" description="Disordered" evidence="4">
    <location>
        <begin position="214"/>
        <end position="233"/>
    </location>
</feature>
<sequence length="505" mass="57978">MKYHWNPTRRRNVGDEKWKEHAFALKPSRKAALIHSQPSVLSLKANVFEDHCGIHIKKKLESHTCLRNLKFLPKVQNQPQESYFANGMTYDCIHKPYCMSKEIGDEAHVNVVTKQDNQEVVGPSDSKGKFFDQRKEYVVLESFSKTIKIHYNEIAKSKTQQSMKKEMSYEARDKFVGVARRSTINTSDSDLKPLGEEKGTIADNGLKRNFLHETNEQSSSKSPSAFSSHRAKKIKGNDHDFTMQYSSKLNLMGDGNTTYSKEVDGHVIQKLQGREHVLLFDVDDKARVAKKVNEILCLIRMARKLVLHNKSKYQNCQEGHHSKRIDQLTSQIVKRNISYKVGPYIGSFPGIEVGVVFRDRMELSIIGFHNPSQGGIDYMQENGKTFATSIVATSWRGVDKDYSNVLEYLGEGGNPTSKDKNFTDQKLERGNLSLKNSYEDEREVRVIRGFRERIRSKLETIYVYDGLYLVKGYSKEKGRHGTYVFKFQLERIPGQPQLSLKKFNL</sequence>
<accession>A0A7J6VZ76</accession>
<evidence type="ECO:0000313" key="7">
    <source>
        <dbReference type="Proteomes" id="UP000554482"/>
    </source>
</evidence>
<dbReference type="GO" id="GO:0005694">
    <property type="term" value="C:chromosome"/>
    <property type="evidence" value="ECO:0007669"/>
    <property type="project" value="UniProtKB-SubCell"/>
</dbReference>
<dbReference type="GO" id="GO:0032259">
    <property type="term" value="P:methylation"/>
    <property type="evidence" value="ECO:0007669"/>
    <property type="project" value="UniProtKB-KW"/>
</dbReference>
<dbReference type="AlphaFoldDB" id="A0A7J6VZ76"/>
<dbReference type="Gene3D" id="2.30.280.10">
    <property type="entry name" value="SRA-YDG"/>
    <property type="match status" value="1"/>
</dbReference>
<dbReference type="SMART" id="SM00466">
    <property type="entry name" value="SRA"/>
    <property type="match status" value="1"/>
</dbReference>
<dbReference type="InterPro" id="IPR051357">
    <property type="entry name" value="H3K9_HMTase_SUVAR3-9"/>
</dbReference>
<proteinExistence type="predicted"/>
<dbReference type="PROSITE" id="PS51015">
    <property type="entry name" value="YDG"/>
    <property type="match status" value="1"/>
</dbReference>
<evidence type="ECO:0000256" key="3">
    <source>
        <dbReference type="PROSITE-ProRule" id="PRU00358"/>
    </source>
</evidence>
<gene>
    <name evidence="6" type="ORF">FRX31_020515</name>
</gene>
<evidence type="ECO:0000256" key="4">
    <source>
        <dbReference type="SAM" id="MobiDB-lite"/>
    </source>
</evidence>
<evidence type="ECO:0000313" key="6">
    <source>
        <dbReference type="EMBL" id="KAF5189898.1"/>
    </source>
</evidence>
<keyword evidence="6" id="KW-0808">Transferase</keyword>
<comment type="caution">
    <text evidence="6">The sequence shown here is derived from an EMBL/GenBank/DDBJ whole genome shotgun (WGS) entry which is preliminary data.</text>
</comment>
<evidence type="ECO:0000256" key="1">
    <source>
        <dbReference type="ARBA" id="ARBA00004286"/>
    </source>
</evidence>